<dbReference type="EMBL" id="BAAAPE010000008">
    <property type="protein sequence ID" value="GAA2078581.1"/>
    <property type="molecule type" value="Genomic_DNA"/>
</dbReference>
<feature type="compositionally biased region" description="Basic and acidic residues" evidence="1">
    <location>
        <begin position="1"/>
        <end position="18"/>
    </location>
</feature>
<evidence type="ECO:0008006" key="4">
    <source>
        <dbReference type="Google" id="ProtNLM"/>
    </source>
</evidence>
<feature type="region of interest" description="Disordered" evidence="1">
    <location>
        <begin position="123"/>
        <end position="205"/>
    </location>
</feature>
<evidence type="ECO:0000313" key="3">
    <source>
        <dbReference type="Proteomes" id="UP001500016"/>
    </source>
</evidence>
<organism evidence="2 3">
    <name type="scientific">Streptomyces albiaxialis</name>
    <dbReference type="NCBI Taxonomy" id="329523"/>
    <lineage>
        <taxon>Bacteria</taxon>
        <taxon>Bacillati</taxon>
        <taxon>Actinomycetota</taxon>
        <taxon>Actinomycetes</taxon>
        <taxon>Kitasatosporales</taxon>
        <taxon>Streptomycetaceae</taxon>
        <taxon>Streptomyces</taxon>
    </lineage>
</organism>
<reference evidence="3" key="1">
    <citation type="journal article" date="2019" name="Int. J. Syst. Evol. Microbiol.">
        <title>The Global Catalogue of Microorganisms (GCM) 10K type strain sequencing project: providing services to taxonomists for standard genome sequencing and annotation.</title>
        <authorList>
            <consortium name="The Broad Institute Genomics Platform"/>
            <consortium name="The Broad Institute Genome Sequencing Center for Infectious Disease"/>
            <person name="Wu L."/>
            <person name="Ma J."/>
        </authorList>
    </citation>
    <scope>NUCLEOTIDE SEQUENCE [LARGE SCALE GENOMIC DNA]</scope>
    <source>
        <strain evidence="3">JCM 15478</strain>
    </source>
</reference>
<feature type="compositionally biased region" description="Basic and acidic residues" evidence="1">
    <location>
        <begin position="153"/>
        <end position="166"/>
    </location>
</feature>
<comment type="caution">
    <text evidence="2">The sequence shown here is derived from an EMBL/GenBank/DDBJ whole genome shotgun (WGS) entry which is preliminary data.</text>
</comment>
<evidence type="ECO:0000256" key="1">
    <source>
        <dbReference type="SAM" id="MobiDB-lite"/>
    </source>
</evidence>
<dbReference type="InterPro" id="IPR035183">
    <property type="entry name" value="DUF5304"/>
</dbReference>
<proteinExistence type="predicted"/>
<evidence type="ECO:0000313" key="2">
    <source>
        <dbReference type="EMBL" id="GAA2078581.1"/>
    </source>
</evidence>
<sequence>MSDDVERTLSEPASRPDPDAWATACEEDLKAEKARRRAQYGPPPTNAAEELRRLADAVTEKVAGLSKPLGGAMASAAAQGVAQQLIAQAKASIEPVVARNPQLFDHLAAAGNELLAAYRSAVHDAERRWTSEGTGGTDPRDEHVELDEPADVPDDRAALDKRLDERVELDDADHADHADDAAAGTDGADGKDARDASDDPRDDSV</sequence>
<gene>
    <name evidence="2" type="ORF">GCM10009801_35570</name>
</gene>
<name>A0ABP5HIZ3_9ACTN</name>
<dbReference type="Proteomes" id="UP001500016">
    <property type="component" value="Unassembled WGS sequence"/>
</dbReference>
<accession>A0ABP5HIZ3</accession>
<feature type="compositionally biased region" description="Basic and acidic residues" evidence="1">
    <location>
        <begin position="188"/>
        <end position="205"/>
    </location>
</feature>
<dbReference type="RefSeq" id="WP_344529153.1">
    <property type="nucleotide sequence ID" value="NZ_BAAAPE010000008.1"/>
</dbReference>
<dbReference type="Pfam" id="PF17230">
    <property type="entry name" value="DUF5304"/>
    <property type="match status" value="1"/>
</dbReference>
<protein>
    <recommendedName>
        <fullName evidence="4">DUF5304 domain-containing protein</fullName>
    </recommendedName>
</protein>
<feature type="region of interest" description="Disordered" evidence="1">
    <location>
        <begin position="1"/>
        <end position="22"/>
    </location>
</feature>
<keyword evidence="3" id="KW-1185">Reference proteome</keyword>